<evidence type="ECO:0000313" key="2">
    <source>
        <dbReference type="Proteomes" id="UP001153709"/>
    </source>
</evidence>
<dbReference type="OrthoDB" id="6807535at2759"/>
<evidence type="ECO:0000313" key="1">
    <source>
        <dbReference type="EMBL" id="CAG9840856.1"/>
    </source>
</evidence>
<reference evidence="1" key="1">
    <citation type="submission" date="2022-01" db="EMBL/GenBank/DDBJ databases">
        <authorList>
            <person name="King R."/>
        </authorList>
    </citation>
    <scope>NUCLEOTIDE SEQUENCE</scope>
</reference>
<keyword evidence="2" id="KW-1185">Reference proteome</keyword>
<organism evidence="1 2">
    <name type="scientific">Diabrotica balteata</name>
    <name type="common">Banded cucumber beetle</name>
    <dbReference type="NCBI Taxonomy" id="107213"/>
    <lineage>
        <taxon>Eukaryota</taxon>
        <taxon>Metazoa</taxon>
        <taxon>Ecdysozoa</taxon>
        <taxon>Arthropoda</taxon>
        <taxon>Hexapoda</taxon>
        <taxon>Insecta</taxon>
        <taxon>Pterygota</taxon>
        <taxon>Neoptera</taxon>
        <taxon>Endopterygota</taxon>
        <taxon>Coleoptera</taxon>
        <taxon>Polyphaga</taxon>
        <taxon>Cucujiformia</taxon>
        <taxon>Chrysomeloidea</taxon>
        <taxon>Chrysomelidae</taxon>
        <taxon>Galerucinae</taxon>
        <taxon>Diabroticina</taxon>
        <taxon>Diabroticites</taxon>
        <taxon>Diabrotica</taxon>
    </lineage>
</organism>
<proteinExistence type="predicted"/>
<dbReference type="Proteomes" id="UP001153709">
    <property type="component" value="Chromosome 9"/>
</dbReference>
<name>A0A9N9TDC9_DIABA</name>
<dbReference type="AlphaFoldDB" id="A0A9N9TDC9"/>
<dbReference type="EMBL" id="OU898284">
    <property type="protein sequence ID" value="CAG9840856.1"/>
    <property type="molecule type" value="Genomic_DNA"/>
</dbReference>
<gene>
    <name evidence="1" type="ORF">DIABBA_LOCUS13476</name>
</gene>
<protein>
    <submittedName>
        <fullName evidence="1">Uncharacterized protein</fullName>
    </submittedName>
</protein>
<accession>A0A9N9TDC9</accession>
<sequence>MMNCGNNKIELNKMEVKQEVNENEYTCKEEIDNEGGALFDTLKVEINEEPKREATNDGFDYLVLKENSIKTEKEPYEDKFVPFEEKETRNKGFSYEDIQTDEQLFKDHVRITADMDQCLSASTNMNTEKNYFTTENLRCTIFNKESFRTRYEGLRWRPSFHVYNMH</sequence>